<keyword evidence="4" id="KW-1185">Reference proteome</keyword>
<feature type="transmembrane region" description="Helical" evidence="1">
    <location>
        <begin position="20"/>
        <end position="42"/>
    </location>
</feature>
<dbReference type="EMBL" id="CM001219">
    <property type="protein sequence ID" value="AES73636.1"/>
    <property type="molecule type" value="Genomic_DNA"/>
</dbReference>
<protein>
    <submittedName>
        <fullName evidence="2">Transmembrane protein, putative</fullName>
    </submittedName>
</protein>
<keyword evidence="1" id="KW-0472">Membrane</keyword>
<evidence type="ECO:0000313" key="2">
    <source>
        <dbReference type="EMBL" id="AES73636.1"/>
    </source>
</evidence>
<dbReference type="HOGENOM" id="CLU_2561754_0_0_1"/>
<gene>
    <name evidence="2" type="ordered locus">MTR_3g106970</name>
</gene>
<dbReference type="Proteomes" id="UP000002051">
    <property type="component" value="Chromosome 3"/>
</dbReference>
<dbReference type="AlphaFoldDB" id="G7JB08"/>
<dbReference type="EnsemblPlants" id="AES73636">
    <property type="protein sequence ID" value="AES73636"/>
    <property type="gene ID" value="MTR_3g106970"/>
</dbReference>
<reference evidence="2 4" key="1">
    <citation type="journal article" date="2011" name="Nature">
        <title>The Medicago genome provides insight into the evolution of rhizobial symbioses.</title>
        <authorList>
            <person name="Young N.D."/>
            <person name="Debelle F."/>
            <person name="Oldroyd G.E."/>
            <person name="Geurts R."/>
            <person name="Cannon S.B."/>
            <person name="Udvardi M.K."/>
            <person name="Benedito V.A."/>
            <person name="Mayer K.F."/>
            <person name="Gouzy J."/>
            <person name="Schoof H."/>
            <person name="Van de Peer Y."/>
            <person name="Proost S."/>
            <person name="Cook D.R."/>
            <person name="Meyers B.C."/>
            <person name="Spannagl M."/>
            <person name="Cheung F."/>
            <person name="De Mita S."/>
            <person name="Krishnakumar V."/>
            <person name="Gundlach H."/>
            <person name="Zhou S."/>
            <person name="Mudge J."/>
            <person name="Bharti A.K."/>
            <person name="Murray J.D."/>
            <person name="Naoumkina M.A."/>
            <person name="Rosen B."/>
            <person name="Silverstein K.A."/>
            <person name="Tang H."/>
            <person name="Rombauts S."/>
            <person name="Zhao P.X."/>
            <person name="Zhou P."/>
            <person name="Barbe V."/>
            <person name="Bardou P."/>
            <person name="Bechner M."/>
            <person name="Bellec A."/>
            <person name="Berger A."/>
            <person name="Berges H."/>
            <person name="Bidwell S."/>
            <person name="Bisseling T."/>
            <person name="Choisne N."/>
            <person name="Couloux A."/>
            <person name="Denny R."/>
            <person name="Deshpande S."/>
            <person name="Dai X."/>
            <person name="Doyle J.J."/>
            <person name="Dudez A.M."/>
            <person name="Farmer A.D."/>
            <person name="Fouteau S."/>
            <person name="Franken C."/>
            <person name="Gibelin C."/>
            <person name="Gish J."/>
            <person name="Goldstein S."/>
            <person name="Gonzalez A.J."/>
            <person name="Green P.J."/>
            <person name="Hallab A."/>
            <person name="Hartog M."/>
            <person name="Hua A."/>
            <person name="Humphray S.J."/>
            <person name="Jeong D.H."/>
            <person name="Jing Y."/>
            <person name="Jocker A."/>
            <person name="Kenton S.M."/>
            <person name="Kim D.J."/>
            <person name="Klee K."/>
            <person name="Lai H."/>
            <person name="Lang C."/>
            <person name="Lin S."/>
            <person name="Macmil S.L."/>
            <person name="Magdelenat G."/>
            <person name="Matthews L."/>
            <person name="McCorrison J."/>
            <person name="Monaghan E.L."/>
            <person name="Mun J.H."/>
            <person name="Najar F.Z."/>
            <person name="Nicholson C."/>
            <person name="Noirot C."/>
            <person name="O'Bleness M."/>
            <person name="Paule C.R."/>
            <person name="Poulain J."/>
            <person name="Prion F."/>
            <person name="Qin B."/>
            <person name="Qu C."/>
            <person name="Retzel E.F."/>
            <person name="Riddle C."/>
            <person name="Sallet E."/>
            <person name="Samain S."/>
            <person name="Samson N."/>
            <person name="Sanders I."/>
            <person name="Saurat O."/>
            <person name="Scarpelli C."/>
            <person name="Schiex T."/>
            <person name="Segurens B."/>
            <person name="Severin A.J."/>
            <person name="Sherrier D.J."/>
            <person name="Shi R."/>
            <person name="Sims S."/>
            <person name="Singer S.R."/>
            <person name="Sinharoy S."/>
            <person name="Sterck L."/>
            <person name="Viollet A."/>
            <person name="Wang B.B."/>
            <person name="Wang K."/>
            <person name="Wang M."/>
            <person name="Wang X."/>
            <person name="Warfsmann J."/>
            <person name="Weissenbach J."/>
            <person name="White D.D."/>
            <person name="White J.D."/>
            <person name="Wiley G.B."/>
            <person name="Wincker P."/>
            <person name="Xing Y."/>
            <person name="Yang L."/>
            <person name="Yao Z."/>
            <person name="Ying F."/>
            <person name="Zhai J."/>
            <person name="Zhou L."/>
            <person name="Zuber A."/>
            <person name="Denarie J."/>
            <person name="Dixon R.A."/>
            <person name="May G.D."/>
            <person name="Schwartz D.C."/>
            <person name="Rogers J."/>
            <person name="Quetier F."/>
            <person name="Town C.D."/>
            <person name="Roe B.A."/>
        </authorList>
    </citation>
    <scope>NUCLEOTIDE SEQUENCE [LARGE SCALE GENOMIC DNA]</scope>
    <source>
        <strain evidence="2">A17</strain>
        <strain evidence="3 4">cv. Jemalong A17</strain>
    </source>
</reference>
<proteinExistence type="predicted"/>
<evidence type="ECO:0000256" key="1">
    <source>
        <dbReference type="SAM" id="Phobius"/>
    </source>
</evidence>
<evidence type="ECO:0000313" key="3">
    <source>
        <dbReference type="EnsemblPlants" id="AES73636"/>
    </source>
</evidence>
<evidence type="ECO:0000313" key="4">
    <source>
        <dbReference type="Proteomes" id="UP000002051"/>
    </source>
</evidence>
<accession>G7JB08</accession>
<keyword evidence="1" id="KW-1133">Transmembrane helix</keyword>
<name>G7JB08_MEDTR</name>
<organism evidence="2 4">
    <name type="scientific">Medicago truncatula</name>
    <name type="common">Barrel medic</name>
    <name type="synonym">Medicago tribuloides</name>
    <dbReference type="NCBI Taxonomy" id="3880"/>
    <lineage>
        <taxon>Eukaryota</taxon>
        <taxon>Viridiplantae</taxon>
        <taxon>Streptophyta</taxon>
        <taxon>Embryophyta</taxon>
        <taxon>Tracheophyta</taxon>
        <taxon>Spermatophyta</taxon>
        <taxon>Magnoliopsida</taxon>
        <taxon>eudicotyledons</taxon>
        <taxon>Gunneridae</taxon>
        <taxon>Pentapetalae</taxon>
        <taxon>rosids</taxon>
        <taxon>fabids</taxon>
        <taxon>Fabales</taxon>
        <taxon>Fabaceae</taxon>
        <taxon>Papilionoideae</taxon>
        <taxon>50 kb inversion clade</taxon>
        <taxon>NPAAA clade</taxon>
        <taxon>Hologalegina</taxon>
        <taxon>IRL clade</taxon>
        <taxon>Trifolieae</taxon>
        <taxon>Medicago</taxon>
    </lineage>
</organism>
<dbReference type="PaxDb" id="3880-AES73636"/>
<keyword evidence="1 2" id="KW-0812">Transmembrane</keyword>
<reference evidence="3" key="3">
    <citation type="submission" date="2015-04" db="UniProtKB">
        <authorList>
            <consortium name="EnsemblPlants"/>
        </authorList>
    </citation>
    <scope>IDENTIFICATION</scope>
    <source>
        <strain evidence="3">cv. Jemalong A17</strain>
    </source>
</reference>
<sequence length="82" mass="9613">MIVETHLHTQFNPFFLSSYRSFLCIIRISTIIGLKFVHFVALDENQWMKGKGDEVGSILKKNRTPYVIPNIKTRLRFTLKTN</sequence>
<reference evidence="2 4" key="2">
    <citation type="journal article" date="2014" name="BMC Genomics">
        <title>An improved genome release (version Mt4.0) for the model legume Medicago truncatula.</title>
        <authorList>
            <person name="Tang H."/>
            <person name="Krishnakumar V."/>
            <person name="Bidwell S."/>
            <person name="Rosen B."/>
            <person name="Chan A."/>
            <person name="Zhou S."/>
            <person name="Gentzbittel L."/>
            <person name="Childs K.L."/>
            <person name="Yandell M."/>
            <person name="Gundlach H."/>
            <person name="Mayer K.F."/>
            <person name="Schwartz D.C."/>
            <person name="Town C.D."/>
        </authorList>
    </citation>
    <scope>GENOME REANNOTATION</scope>
    <source>
        <strain evidence="3 4">cv. Jemalong A17</strain>
    </source>
</reference>